<dbReference type="PANTHER" id="PTHR30537:SF72">
    <property type="entry name" value="LYSR FAMILY TRANSCRIPTIONAL REGULATOR"/>
    <property type="match status" value="1"/>
</dbReference>
<evidence type="ECO:0000256" key="2">
    <source>
        <dbReference type="ARBA" id="ARBA00023015"/>
    </source>
</evidence>
<dbReference type="PROSITE" id="PS50931">
    <property type="entry name" value="HTH_LYSR"/>
    <property type="match status" value="1"/>
</dbReference>
<reference evidence="6 7" key="1">
    <citation type="submission" date="2019-09" db="EMBL/GenBank/DDBJ databases">
        <title>Taxonomy of Antarctic Massilia spp.: description of Massilia rubra sp. nov., Massilia aquatica sp. nov., Massilia mucilaginosa sp. nov., Massilia frigida sp. nov. isolated from streams, lakes and regoliths.</title>
        <authorList>
            <person name="Holochova P."/>
            <person name="Sedlacek I."/>
            <person name="Kralova S."/>
            <person name="Maslanova I."/>
            <person name="Busse H.-J."/>
            <person name="Stankova E."/>
            <person name="Vrbovska V."/>
            <person name="Kovarovic V."/>
            <person name="Bartak M."/>
            <person name="Svec P."/>
            <person name="Pantucek R."/>
        </authorList>
    </citation>
    <scope>NUCLEOTIDE SEQUENCE [LARGE SCALE GENOMIC DNA]</scope>
    <source>
        <strain evidence="6 7">CCM 8693</strain>
    </source>
</reference>
<name>A0ABX0M7W1_9BURK</name>
<dbReference type="InterPro" id="IPR058163">
    <property type="entry name" value="LysR-type_TF_proteobact-type"/>
</dbReference>
<evidence type="ECO:0000313" key="6">
    <source>
        <dbReference type="EMBL" id="NHZ40246.1"/>
    </source>
</evidence>
<dbReference type="RefSeq" id="WP_167076110.1">
    <property type="nucleotide sequence ID" value="NZ_VVIW01000004.1"/>
</dbReference>
<evidence type="ECO:0000256" key="1">
    <source>
        <dbReference type="ARBA" id="ARBA00009437"/>
    </source>
</evidence>
<keyword evidence="7" id="KW-1185">Reference proteome</keyword>
<evidence type="ECO:0000256" key="3">
    <source>
        <dbReference type="ARBA" id="ARBA00023125"/>
    </source>
</evidence>
<dbReference type="CDD" id="cd08476">
    <property type="entry name" value="PBP2_CrgA_like_7"/>
    <property type="match status" value="1"/>
</dbReference>
<organism evidence="6 7">
    <name type="scientific">Massilia aquatica</name>
    <dbReference type="NCBI Taxonomy" id="2609000"/>
    <lineage>
        <taxon>Bacteria</taxon>
        <taxon>Pseudomonadati</taxon>
        <taxon>Pseudomonadota</taxon>
        <taxon>Betaproteobacteria</taxon>
        <taxon>Burkholderiales</taxon>
        <taxon>Oxalobacteraceae</taxon>
        <taxon>Telluria group</taxon>
        <taxon>Massilia</taxon>
    </lineage>
</organism>
<dbReference type="PANTHER" id="PTHR30537">
    <property type="entry name" value="HTH-TYPE TRANSCRIPTIONAL REGULATOR"/>
    <property type="match status" value="1"/>
</dbReference>
<accession>A0ABX0M7W1</accession>
<comment type="similarity">
    <text evidence="1">Belongs to the LysR transcriptional regulatory family.</text>
</comment>
<keyword evidence="3" id="KW-0238">DNA-binding</keyword>
<comment type="caution">
    <text evidence="6">The sequence shown here is derived from an EMBL/GenBank/DDBJ whole genome shotgun (WGS) entry which is preliminary data.</text>
</comment>
<dbReference type="Proteomes" id="UP000819052">
    <property type="component" value="Unassembled WGS sequence"/>
</dbReference>
<keyword evidence="2" id="KW-0805">Transcription regulation</keyword>
<sequence length="306" mass="33293">MDHLGGIAAFVQAAEARSFVAAGRMLGVSASAIGKSIARLESRVGVRLFHRSTRSIALTAEGALFLESCRRILLEIEQAEQALSSTRMAPRGRLKISLPLVGGLLNPVLVAFSRRYPDIELDIDCTDRRVDLIEEGFDAVVRVGETADSRLMSRKLGTFHLQLVASPDYLRRHGWPSLPADLARQRCLLYKFPSTGKSEPWPVGGWEQLVGAGLPTVLECSTIDTLMYFAEQGMGIACLPDFAVGAALADGRLHAVLAEHTRHNGVFQVLWPSSKHLSPKLRALIDFLGSEVFTNAGATTRDHVAP</sequence>
<dbReference type="SUPFAM" id="SSF53850">
    <property type="entry name" value="Periplasmic binding protein-like II"/>
    <property type="match status" value="1"/>
</dbReference>
<evidence type="ECO:0000313" key="7">
    <source>
        <dbReference type="Proteomes" id="UP000819052"/>
    </source>
</evidence>
<keyword evidence="4" id="KW-0804">Transcription</keyword>
<dbReference type="InterPro" id="IPR036390">
    <property type="entry name" value="WH_DNA-bd_sf"/>
</dbReference>
<dbReference type="InterPro" id="IPR005119">
    <property type="entry name" value="LysR_subst-bd"/>
</dbReference>
<dbReference type="Pfam" id="PF00126">
    <property type="entry name" value="HTH_1"/>
    <property type="match status" value="1"/>
</dbReference>
<dbReference type="Gene3D" id="1.10.10.10">
    <property type="entry name" value="Winged helix-like DNA-binding domain superfamily/Winged helix DNA-binding domain"/>
    <property type="match status" value="1"/>
</dbReference>
<evidence type="ECO:0000259" key="5">
    <source>
        <dbReference type="PROSITE" id="PS50931"/>
    </source>
</evidence>
<dbReference type="EMBL" id="VVIW01000004">
    <property type="protein sequence ID" value="NHZ40246.1"/>
    <property type="molecule type" value="Genomic_DNA"/>
</dbReference>
<dbReference type="Gene3D" id="3.40.190.290">
    <property type="match status" value="1"/>
</dbReference>
<dbReference type="InterPro" id="IPR000847">
    <property type="entry name" value="LysR_HTH_N"/>
</dbReference>
<dbReference type="SUPFAM" id="SSF46785">
    <property type="entry name" value="Winged helix' DNA-binding domain"/>
    <property type="match status" value="1"/>
</dbReference>
<feature type="domain" description="HTH lysR-type" evidence="5">
    <location>
        <begin position="1"/>
        <end position="59"/>
    </location>
</feature>
<evidence type="ECO:0000256" key="4">
    <source>
        <dbReference type="ARBA" id="ARBA00023163"/>
    </source>
</evidence>
<proteinExistence type="inferred from homology"/>
<dbReference type="Pfam" id="PF03466">
    <property type="entry name" value="LysR_substrate"/>
    <property type="match status" value="1"/>
</dbReference>
<gene>
    <name evidence="6" type="ORF">F1609_08735</name>
</gene>
<dbReference type="InterPro" id="IPR036388">
    <property type="entry name" value="WH-like_DNA-bd_sf"/>
</dbReference>
<protein>
    <submittedName>
        <fullName evidence="6">LysR family transcriptional regulator</fullName>
    </submittedName>
</protein>